<accession>A0A382B3B7</accession>
<dbReference type="PROSITE" id="PS51272">
    <property type="entry name" value="SLH"/>
    <property type="match status" value="2"/>
</dbReference>
<feature type="domain" description="SLH" evidence="1">
    <location>
        <begin position="486"/>
        <end position="549"/>
    </location>
</feature>
<sequence>VASTMRIMAAQKRRLIGLLLAACLLLSPDTARASGGEIVFFGEGSGHGVGLSQYGAKAMALGGATYRQILYRYYTGISVVSVQTAAVGTFVATEQSPLWVGLLQSESSISFTVDKGSADLCFDSQVGCVARALDQETWVFSHHGYGNCAFSRTGVDGSSTQIGESGRCDASIRPLSDVTTIAIPRKARSYKNGTLRMRTPLNDGIFHLVFQTDLEAYVRGISEVPETWPIEAVKAQVVATRSLAAWTLLARGSEQSFSQSQRSECHCNLRDDISDQVFRGYDGESRHPNWVSAVKATGSEVIGVSGGVGRGLYFHSSAGVTEDYSDAFGEGAFPYLASVNDAPAISDFANNPLRYWGLSSKPSSLATLFNFSWVNNVLVESHNKSGSVSSVRIAGIRLGRPFEEIVDGAEFRRRLGLRSTNYEVEVHSPFSDVLPESSFSGEIVGLAAMGITDGCLPARFCPTAQVTRGEMAAFLVRALSLDPGQEEIDPFSDDNGSYFENEINTLHIHGITNGCAEAKFCPNQFITRGEMAAFLVRAFDLPESSGDSFSDDDRSLFEADIAALEASGVTSGCSTGRFCPDRPVSRQEMAAFLIRALALN</sequence>
<dbReference type="InterPro" id="IPR001119">
    <property type="entry name" value="SLH_dom"/>
</dbReference>
<dbReference type="Pfam" id="PF08486">
    <property type="entry name" value="SpoIID"/>
    <property type="match status" value="1"/>
</dbReference>
<name>A0A382B3B7_9ZZZZ</name>
<proteinExistence type="predicted"/>
<dbReference type="EMBL" id="UINC01027925">
    <property type="protein sequence ID" value="SVB08011.1"/>
    <property type="molecule type" value="Genomic_DNA"/>
</dbReference>
<evidence type="ECO:0000313" key="2">
    <source>
        <dbReference type="EMBL" id="SVB08011.1"/>
    </source>
</evidence>
<protein>
    <recommendedName>
        <fullName evidence="1">SLH domain-containing protein</fullName>
    </recommendedName>
</protein>
<dbReference type="Pfam" id="PF00395">
    <property type="entry name" value="SLH"/>
    <property type="match status" value="2"/>
</dbReference>
<gene>
    <name evidence="2" type="ORF">METZ01_LOCUS160865</name>
</gene>
<evidence type="ECO:0000259" key="1">
    <source>
        <dbReference type="PROSITE" id="PS51272"/>
    </source>
</evidence>
<organism evidence="2">
    <name type="scientific">marine metagenome</name>
    <dbReference type="NCBI Taxonomy" id="408172"/>
    <lineage>
        <taxon>unclassified sequences</taxon>
        <taxon>metagenomes</taxon>
        <taxon>ecological metagenomes</taxon>
    </lineage>
</organism>
<dbReference type="AlphaFoldDB" id="A0A382B3B7"/>
<reference evidence="2" key="1">
    <citation type="submission" date="2018-05" db="EMBL/GenBank/DDBJ databases">
        <authorList>
            <person name="Lanie J.A."/>
            <person name="Ng W.-L."/>
            <person name="Kazmierczak K.M."/>
            <person name="Andrzejewski T.M."/>
            <person name="Davidsen T.M."/>
            <person name="Wayne K.J."/>
            <person name="Tettelin H."/>
            <person name="Glass J.I."/>
            <person name="Rusch D."/>
            <person name="Podicherti R."/>
            <person name="Tsui H.-C.T."/>
            <person name="Winkler M.E."/>
        </authorList>
    </citation>
    <scope>NUCLEOTIDE SEQUENCE</scope>
</reference>
<feature type="domain" description="SLH" evidence="1">
    <location>
        <begin position="426"/>
        <end position="485"/>
    </location>
</feature>
<feature type="non-terminal residue" evidence="2">
    <location>
        <position position="1"/>
    </location>
</feature>
<dbReference type="InterPro" id="IPR013693">
    <property type="entry name" value="SpoIID/LytB_N"/>
</dbReference>